<proteinExistence type="predicted"/>
<evidence type="ECO:0000259" key="1">
    <source>
        <dbReference type="Pfam" id="PF22928"/>
    </source>
</evidence>
<dbReference type="EMBL" id="UZAG01004128">
    <property type="protein sequence ID" value="VDO16414.1"/>
    <property type="molecule type" value="Genomic_DNA"/>
</dbReference>
<keyword evidence="3" id="KW-1185">Reference proteome</keyword>
<gene>
    <name evidence="2" type="ORF">BTMF_LOCUS4245</name>
</gene>
<reference evidence="2 3" key="2">
    <citation type="submission" date="2018-11" db="EMBL/GenBank/DDBJ databases">
        <authorList>
            <consortium name="Pathogen Informatics"/>
        </authorList>
    </citation>
    <scope>NUCLEOTIDE SEQUENCE [LARGE SCALE GENOMIC DNA]</scope>
</reference>
<dbReference type="AlphaFoldDB" id="A0A0R3QF13"/>
<evidence type="ECO:0000313" key="2">
    <source>
        <dbReference type="EMBL" id="VDO16414.1"/>
    </source>
</evidence>
<dbReference type="Pfam" id="PF22928">
    <property type="entry name" value="INTS1_R4"/>
    <property type="match status" value="1"/>
</dbReference>
<sequence>MSASLLSRLETAETSCDRTMLLDELRATTVESPDRIAPFMHFIQSAFTDLSRPIRILAYQCALNYISSNPSVQFFMSVHFMSAYSVALLHRSADISLHALSFLSEFITASRCNFL</sequence>
<name>A0A0R3QF13_9BILA</name>
<evidence type="ECO:0000313" key="3">
    <source>
        <dbReference type="Proteomes" id="UP000280834"/>
    </source>
</evidence>
<feature type="domain" description="Integrator complex subunit 1 R4" evidence="1">
    <location>
        <begin position="6"/>
        <end position="108"/>
    </location>
</feature>
<accession>A0A0R3QF13</accession>
<evidence type="ECO:0000313" key="4">
    <source>
        <dbReference type="WBParaSite" id="BTMF_0000495701-mRNA-1"/>
    </source>
</evidence>
<dbReference type="Proteomes" id="UP000280834">
    <property type="component" value="Unassembled WGS sequence"/>
</dbReference>
<reference evidence="4" key="1">
    <citation type="submission" date="2017-02" db="UniProtKB">
        <authorList>
            <consortium name="WormBaseParasite"/>
        </authorList>
    </citation>
    <scope>IDENTIFICATION</scope>
</reference>
<dbReference type="InterPro" id="IPR053965">
    <property type="entry name" value="INTS1_R4"/>
</dbReference>
<organism evidence="4">
    <name type="scientific">Brugia timori</name>
    <dbReference type="NCBI Taxonomy" id="42155"/>
    <lineage>
        <taxon>Eukaryota</taxon>
        <taxon>Metazoa</taxon>
        <taxon>Ecdysozoa</taxon>
        <taxon>Nematoda</taxon>
        <taxon>Chromadorea</taxon>
        <taxon>Rhabditida</taxon>
        <taxon>Spirurina</taxon>
        <taxon>Spiruromorpha</taxon>
        <taxon>Filarioidea</taxon>
        <taxon>Onchocercidae</taxon>
        <taxon>Brugia</taxon>
    </lineage>
</organism>
<protein>
    <submittedName>
        <fullName evidence="4">Adaptin_N domain-containing protein</fullName>
    </submittedName>
</protein>
<dbReference type="WBParaSite" id="BTMF_0000495701-mRNA-1">
    <property type="protein sequence ID" value="BTMF_0000495701-mRNA-1"/>
    <property type="gene ID" value="BTMF_0000495701"/>
</dbReference>